<dbReference type="RefSeq" id="WP_073455623.1">
    <property type="nucleotide sequence ID" value="NZ_CALGVN010000033.1"/>
</dbReference>
<organism evidence="8 9">
    <name type="scientific">Pseudonocardia thermophila</name>
    <dbReference type="NCBI Taxonomy" id="1848"/>
    <lineage>
        <taxon>Bacteria</taxon>
        <taxon>Bacillati</taxon>
        <taxon>Actinomycetota</taxon>
        <taxon>Actinomycetes</taxon>
        <taxon>Pseudonocardiales</taxon>
        <taxon>Pseudonocardiaceae</taxon>
        <taxon>Pseudonocardia</taxon>
    </lineage>
</organism>
<dbReference type="InterPro" id="IPR042262">
    <property type="entry name" value="CN_hydtase_beta_C"/>
</dbReference>
<dbReference type="InterPro" id="IPR024690">
    <property type="entry name" value="CN_hydtase_beta_dom_C"/>
</dbReference>
<feature type="domain" description="Nitrile hydratase beta subunit-like N-terminal" evidence="7">
    <location>
        <begin position="1"/>
        <end position="111"/>
    </location>
</feature>
<dbReference type="SMR" id="A0A1M6Q2T0"/>
<dbReference type="InterPro" id="IPR003168">
    <property type="entry name" value="Nitrile_hydratase_bsu"/>
</dbReference>
<dbReference type="EC" id="4.2.1.84" evidence="5"/>
<evidence type="ECO:0000259" key="7">
    <source>
        <dbReference type="Pfam" id="PF21006"/>
    </source>
</evidence>
<evidence type="ECO:0000256" key="1">
    <source>
        <dbReference type="ARBA" id="ARBA00004042"/>
    </source>
</evidence>
<proteinExistence type="inferred from homology"/>
<comment type="similarity">
    <text evidence="2 5">Belongs to the nitrile hydratase subunit beta family.</text>
</comment>
<accession>A0A1M6Q2T0</accession>
<dbReference type="NCBIfam" id="TIGR03888">
    <property type="entry name" value="nitrile_beta"/>
    <property type="match status" value="1"/>
</dbReference>
<dbReference type="Pfam" id="PF02211">
    <property type="entry name" value="NHase_beta_C"/>
    <property type="match status" value="1"/>
</dbReference>
<sequence length="233" mass="26550">MNGVYDVGGTDGLGPINRPADEPVFRAEWEKVAFAMFPATFRAGFMGLDEFRFGIEQMNPAEYLESPYYWHWIRTYIHHGVRTGKIDLEELERRTQYYRENPDAPLPEHEQKPELIEFVNQAVYGGLPASREVDRPPKFKEGDVVRFSTASPKGHARRARYVRGKTGTVVKHHGAYIYPDTAGNGLGECPEHLYTVRFTAQELWGPEGDPNSSVYYDCWEPYIELVDTKAAAA</sequence>
<name>A0A1M6Q2T0_PSETH</name>
<protein>
    <recommendedName>
        <fullName evidence="5">Nitrile hydratase subunit beta</fullName>
        <shortName evidence="5">NHase</shortName>
        <ecNumber evidence="5">4.2.1.84</ecNumber>
    </recommendedName>
</protein>
<comment type="function">
    <text evidence="1 5">NHase catalyzes the hydration of various nitrile compounds to the corresponding amides.</text>
</comment>
<dbReference type="InterPro" id="IPR008990">
    <property type="entry name" value="Elect_transpt_acc-like_dom_sf"/>
</dbReference>
<evidence type="ECO:0000259" key="6">
    <source>
        <dbReference type="Pfam" id="PF02211"/>
    </source>
</evidence>
<evidence type="ECO:0000256" key="5">
    <source>
        <dbReference type="PIRNR" id="PIRNR001427"/>
    </source>
</evidence>
<dbReference type="GO" id="GO:0046914">
    <property type="term" value="F:transition metal ion binding"/>
    <property type="evidence" value="ECO:0007669"/>
    <property type="project" value="InterPro"/>
</dbReference>
<dbReference type="EMBL" id="FRAP01000003">
    <property type="protein sequence ID" value="SHK14513.1"/>
    <property type="molecule type" value="Genomic_DNA"/>
</dbReference>
<keyword evidence="3 5" id="KW-0456">Lyase</keyword>
<comment type="catalytic activity">
    <reaction evidence="4 5">
        <text>an aliphatic primary amide = an aliphatic nitrile + H2O</text>
        <dbReference type="Rhea" id="RHEA:12673"/>
        <dbReference type="ChEBI" id="CHEBI:15377"/>
        <dbReference type="ChEBI" id="CHEBI:65285"/>
        <dbReference type="ChEBI" id="CHEBI:80291"/>
        <dbReference type="EC" id="4.2.1.84"/>
    </reaction>
</comment>
<dbReference type="InterPro" id="IPR049054">
    <property type="entry name" value="CN_hydtase_beta-like_N"/>
</dbReference>
<dbReference type="PIRSF" id="PIRSF001427">
    <property type="entry name" value="NHase_beta"/>
    <property type="match status" value="1"/>
</dbReference>
<dbReference type="Gene3D" id="2.30.30.50">
    <property type="match status" value="1"/>
</dbReference>
<keyword evidence="9" id="KW-1185">Reference proteome</keyword>
<dbReference type="Pfam" id="PF21006">
    <property type="entry name" value="NHase_beta_N"/>
    <property type="match status" value="1"/>
</dbReference>
<evidence type="ECO:0000256" key="3">
    <source>
        <dbReference type="ARBA" id="ARBA00023239"/>
    </source>
</evidence>
<reference evidence="8 9" key="1">
    <citation type="submission" date="2016-11" db="EMBL/GenBank/DDBJ databases">
        <authorList>
            <person name="Jaros S."/>
            <person name="Januszkiewicz K."/>
            <person name="Wedrychowicz H."/>
        </authorList>
    </citation>
    <scope>NUCLEOTIDE SEQUENCE [LARGE SCALE GENOMIC DNA]</scope>
    <source>
        <strain evidence="8 9">DSM 43832</strain>
    </source>
</reference>
<dbReference type="Proteomes" id="UP000184363">
    <property type="component" value="Unassembled WGS sequence"/>
</dbReference>
<evidence type="ECO:0000313" key="9">
    <source>
        <dbReference type="Proteomes" id="UP000184363"/>
    </source>
</evidence>
<dbReference type="OrthoDB" id="3478924at2"/>
<dbReference type="SUPFAM" id="SSF50090">
    <property type="entry name" value="Electron transport accessory proteins"/>
    <property type="match status" value="1"/>
</dbReference>
<evidence type="ECO:0000256" key="4">
    <source>
        <dbReference type="ARBA" id="ARBA00044877"/>
    </source>
</evidence>
<feature type="domain" description="Nitrile hydratase beta subunit" evidence="6">
    <location>
        <begin position="128"/>
        <end position="224"/>
    </location>
</feature>
<evidence type="ECO:0000256" key="2">
    <source>
        <dbReference type="ARBA" id="ARBA00009098"/>
    </source>
</evidence>
<dbReference type="Gene3D" id="1.10.472.20">
    <property type="entry name" value="Nitrile hydratase, beta subunit"/>
    <property type="match status" value="1"/>
</dbReference>
<dbReference type="GO" id="GO:0018822">
    <property type="term" value="F:nitrile hydratase activity"/>
    <property type="evidence" value="ECO:0007669"/>
    <property type="project" value="UniProtKB-EC"/>
</dbReference>
<gene>
    <name evidence="8" type="ORF">SAMN05443637_10360</name>
</gene>
<evidence type="ECO:0000313" key="8">
    <source>
        <dbReference type="EMBL" id="SHK14513.1"/>
    </source>
</evidence>
<dbReference type="AlphaFoldDB" id="A0A1M6Q2T0"/>